<dbReference type="GO" id="GO:0009253">
    <property type="term" value="P:peptidoglycan catabolic process"/>
    <property type="evidence" value="ECO:0007669"/>
    <property type="project" value="InterPro"/>
</dbReference>
<dbReference type="GO" id="GO:0030288">
    <property type="term" value="C:outer membrane-bounded periplasmic space"/>
    <property type="evidence" value="ECO:0007669"/>
    <property type="project" value="TreeGrafter"/>
</dbReference>
<sequence length="510" mass="57248">MNISEGRQFRSKAAGKCLAAAFFVTANFAIAQTVDGESAISSMSPLERSEIEVRANDKINAMLRGRTFFPGQASPLIARSRLDPKTNELLVDLGEENGLHAESLEMEDLQKHITEAASHVLGSIDGWEGVDLRFGGKDMYFWFPQQRPAEDLVRPAAATDDAKASSTDTIVLSAGHGVYYHEGYKKWIPQREVFFSAREDDVTQDFVAQLNQQMIRELWGRKRQKLEVVLARSLSSDIHEESGRPWRDIAGRYRIKALYPDIPELWHSRPDNQGVDNERIEDMYSRPALANHVNAAASIHIHTNAWEPETRGARFYYQKGQPESKRLASSLACHVREVLKSRPEFPDYVVDAVGRTGNYAELRSAKMPSSLIEIGFHTNEKDAAAMQRPDFRKFAMAGVRKGYELFRAGVACDPFKVTSITNISTFGSTISLQATYSGTPTFPVYLELGDEFGNVTYAQASSPAAPNLLEFDIQCRRRRAQVKFVGYFDDDDYVLTKKPFTADCWGWMGG</sequence>
<dbReference type="PANTHER" id="PTHR30404">
    <property type="entry name" value="N-ACETYLMURAMOYL-L-ALANINE AMIDASE"/>
    <property type="match status" value="1"/>
</dbReference>
<evidence type="ECO:0000256" key="3">
    <source>
        <dbReference type="ARBA" id="ARBA00022801"/>
    </source>
</evidence>
<keyword evidence="3" id="KW-0378">Hydrolase</keyword>
<dbReference type="EC" id="3.5.1.28" evidence="2"/>
<evidence type="ECO:0000313" key="5">
    <source>
        <dbReference type="Proteomes" id="UP000182987"/>
    </source>
</evidence>
<dbReference type="InterPro" id="IPR002508">
    <property type="entry name" value="MurNAc-LAA_cat"/>
</dbReference>
<dbReference type="CDD" id="cd02696">
    <property type="entry name" value="MurNAc-LAA"/>
    <property type="match status" value="1"/>
</dbReference>
<evidence type="ECO:0000256" key="1">
    <source>
        <dbReference type="ARBA" id="ARBA00001561"/>
    </source>
</evidence>
<dbReference type="STRING" id="1440763.BJI69_14015"/>
<dbReference type="RefSeq" id="WP_046966094.1">
    <property type="nucleotide sequence ID" value="NZ_CP017480.1"/>
</dbReference>
<keyword evidence="5" id="KW-1185">Reference proteome</keyword>
<proteinExistence type="predicted"/>
<dbReference type="PANTHER" id="PTHR30404:SF0">
    <property type="entry name" value="N-ACETYLMURAMOYL-L-ALANINE AMIDASE AMIC"/>
    <property type="match status" value="1"/>
</dbReference>
<evidence type="ECO:0000313" key="4">
    <source>
        <dbReference type="EMBL" id="APG04897.1"/>
    </source>
</evidence>
<dbReference type="GO" id="GO:0008745">
    <property type="term" value="F:N-acetylmuramoyl-L-alanine amidase activity"/>
    <property type="evidence" value="ECO:0007669"/>
    <property type="project" value="UniProtKB-EC"/>
</dbReference>
<dbReference type="SUPFAM" id="SSF53187">
    <property type="entry name" value="Zn-dependent exopeptidases"/>
    <property type="match status" value="1"/>
</dbReference>
<dbReference type="EMBL" id="CP017480">
    <property type="protein sequence ID" value="APG04897.1"/>
    <property type="molecule type" value="Genomic_DNA"/>
</dbReference>
<dbReference type="OrthoDB" id="7051801at2"/>
<gene>
    <name evidence="4" type="ORF">BJI69_14015</name>
</gene>
<comment type="catalytic activity">
    <reaction evidence="1">
        <text>Hydrolyzes the link between N-acetylmuramoyl residues and L-amino acid residues in certain cell-wall glycopeptides.</text>
        <dbReference type="EC" id="3.5.1.28"/>
    </reaction>
</comment>
<evidence type="ECO:0000256" key="2">
    <source>
        <dbReference type="ARBA" id="ARBA00011901"/>
    </source>
</evidence>
<protein>
    <recommendedName>
        <fullName evidence="2">N-acetylmuramoyl-L-alanine amidase</fullName>
        <ecNumber evidence="2">3.5.1.28</ecNumber>
    </recommendedName>
</protein>
<organism evidence="4 5">
    <name type="scientific">Luteibacter rhizovicinus DSM 16549</name>
    <dbReference type="NCBI Taxonomy" id="1440763"/>
    <lineage>
        <taxon>Bacteria</taxon>
        <taxon>Pseudomonadati</taxon>
        <taxon>Pseudomonadota</taxon>
        <taxon>Gammaproteobacteria</taxon>
        <taxon>Lysobacterales</taxon>
        <taxon>Rhodanobacteraceae</taxon>
        <taxon>Luteibacter</taxon>
    </lineage>
</organism>
<dbReference type="Pfam" id="PF01520">
    <property type="entry name" value="Amidase_3"/>
    <property type="match status" value="1"/>
</dbReference>
<reference evidence="5" key="1">
    <citation type="submission" date="2016-09" db="EMBL/GenBank/DDBJ databases">
        <authorList>
            <person name="Lysoe E."/>
        </authorList>
    </citation>
    <scope>NUCLEOTIDE SEQUENCE [LARGE SCALE GENOMIC DNA]</scope>
    <source>
        <strain evidence="5">LJ96T</strain>
    </source>
</reference>
<dbReference type="SMART" id="SM00646">
    <property type="entry name" value="Ami_3"/>
    <property type="match status" value="1"/>
</dbReference>
<dbReference type="Gene3D" id="3.40.630.40">
    <property type="entry name" value="Zn-dependent exopeptidases"/>
    <property type="match status" value="1"/>
</dbReference>
<dbReference type="KEGG" id="lrz:BJI69_14015"/>
<dbReference type="AlphaFoldDB" id="A0A0G9HG80"/>
<dbReference type="PATRIC" id="fig|1440763.5.peg.3046"/>
<dbReference type="Proteomes" id="UP000182987">
    <property type="component" value="Chromosome"/>
</dbReference>
<name>A0A0G9HG80_9GAMM</name>
<accession>A0A0G9HG80</accession>
<dbReference type="InterPro" id="IPR050695">
    <property type="entry name" value="N-acetylmuramoyl_amidase_3"/>
</dbReference>